<sequence length="70" mass="8056">MNDSISTLDELLSDPMVLLVMERAHVRPEQVRMLLERVRNRADDEARADQPVVPPAHMVAKSCFQQWLLS</sequence>
<proteinExistence type="predicted"/>
<evidence type="ECO:0000313" key="2">
    <source>
        <dbReference type="Proteomes" id="UP001597349"/>
    </source>
</evidence>
<protein>
    <submittedName>
        <fullName evidence="1">Uncharacterized protein</fullName>
    </submittedName>
</protein>
<evidence type="ECO:0000313" key="1">
    <source>
        <dbReference type="EMBL" id="MFD2057553.1"/>
    </source>
</evidence>
<dbReference type="Proteomes" id="UP001597349">
    <property type="component" value="Unassembled WGS sequence"/>
</dbReference>
<comment type="caution">
    <text evidence="1">The sequence shown here is derived from an EMBL/GenBank/DDBJ whole genome shotgun (WGS) entry which is preliminary data.</text>
</comment>
<name>A0ABW4WN98_9HYPH</name>
<accession>A0ABW4WN98</accession>
<dbReference type="EMBL" id="JBHUGY010000059">
    <property type="protein sequence ID" value="MFD2057553.1"/>
    <property type="molecule type" value="Genomic_DNA"/>
</dbReference>
<organism evidence="1 2">
    <name type="scientific">Mesorhizobium calcicola</name>
    <dbReference type="NCBI Taxonomy" id="1300310"/>
    <lineage>
        <taxon>Bacteria</taxon>
        <taxon>Pseudomonadati</taxon>
        <taxon>Pseudomonadota</taxon>
        <taxon>Alphaproteobacteria</taxon>
        <taxon>Hyphomicrobiales</taxon>
        <taxon>Phyllobacteriaceae</taxon>
        <taxon>Mesorhizobium</taxon>
    </lineage>
</organism>
<gene>
    <name evidence="1" type="ORF">ACFSQT_32060</name>
</gene>
<dbReference type="RefSeq" id="WP_379025646.1">
    <property type="nucleotide sequence ID" value="NZ_JBHUGY010000059.1"/>
</dbReference>
<reference evidence="2" key="1">
    <citation type="journal article" date="2019" name="Int. J. Syst. Evol. Microbiol.">
        <title>The Global Catalogue of Microorganisms (GCM) 10K type strain sequencing project: providing services to taxonomists for standard genome sequencing and annotation.</title>
        <authorList>
            <consortium name="The Broad Institute Genomics Platform"/>
            <consortium name="The Broad Institute Genome Sequencing Center for Infectious Disease"/>
            <person name="Wu L."/>
            <person name="Ma J."/>
        </authorList>
    </citation>
    <scope>NUCLEOTIDE SEQUENCE [LARGE SCALE GENOMIC DNA]</scope>
    <source>
        <strain evidence="2">CGMCC 1.16226</strain>
    </source>
</reference>
<keyword evidence="2" id="KW-1185">Reference proteome</keyword>